<evidence type="ECO:0000259" key="12">
    <source>
        <dbReference type="Pfam" id="PF04598"/>
    </source>
</evidence>
<dbReference type="InterPro" id="IPR040460">
    <property type="entry name" value="Gasdermin_pore"/>
</dbReference>
<keyword evidence="7" id="KW-1210">Necrosis</keyword>
<dbReference type="PANTHER" id="PTHR15207">
    <property type="entry name" value="NONSYNDROMIC HEARING IMPAIRMENT PROTEIN"/>
    <property type="match status" value="1"/>
</dbReference>
<reference evidence="14 15" key="1">
    <citation type="submission" date="2019-02" db="EMBL/GenBank/DDBJ databases">
        <title>Opniocepnalus argus genome.</title>
        <authorList>
            <person name="Zhou C."/>
            <person name="Xiao S."/>
        </authorList>
    </citation>
    <scope>NUCLEOTIDE SEQUENCE [LARGE SCALE GENOMIC DNA]</scope>
    <source>
        <strain evidence="14">OARG1902GOOAL</strain>
        <tissue evidence="14">Muscle</tissue>
    </source>
</reference>
<evidence type="ECO:0000256" key="4">
    <source>
        <dbReference type="ARBA" id="ARBA00022452"/>
    </source>
</evidence>
<evidence type="ECO:0000259" key="13">
    <source>
        <dbReference type="Pfam" id="PF17708"/>
    </source>
</evidence>
<feature type="domain" description="Gasdermin pore forming" evidence="12">
    <location>
        <begin position="1"/>
        <end position="213"/>
    </location>
</feature>
<keyword evidence="8" id="KW-0812">Transmembrane</keyword>
<evidence type="ECO:0000256" key="8">
    <source>
        <dbReference type="ARBA" id="ARBA00022692"/>
    </source>
</evidence>
<keyword evidence="15" id="KW-1185">Reference proteome</keyword>
<keyword evidence="11" id="KW-0449">Lipoprotein</keyword>
<evidence type="ECO:0000256" key="11">
    <source>
        <dbReference type="ARBA" id="ARBA00023288"/>
    </source>
</evidence>
<evidence type="ECO:0000256" key="5">
    <source>
        <dbReference type="ARBA" id="ARBA00022475"/>
    </source>
</evidence>
<gene>
    <name evidence="14" type="ORF">EXN66_Car017354</name>
</gene>
<protein>
    <submittedName>
        <fullName evidence="14">Gasdermin-E</fullName>
    </submittedName>
</protein>
<keyword evidence="10" id="KW-0564">Palmitate</keyword>
<dbReference type="AlphaFoldDB" id="A0A6G1QHU5"/>
<evidence type="ECO:0000256" key="7">
    <source>
        <dbReference type="ARBA" id="ARBA00022590"/>
    </source>
</evidence>
<sequence>MFAARTKALVKNLGARGDLIYNKNVNDKIQMLTLVKVRKKKFWPVIKYYITDQTLLDLLEEADVSPEYTEEVLTEDFTNLRGRCGEGHTAAELDSNQAQLGWNVDTMDGASSFTLKKKTLDVGKLKNSCTEKTVKKKIVDMLKVTETDKLTFVYQTVYNTDRVDFFGKVEQAGSVSASFKKFLNLSVKESKEEKTRFTVPKESTFAYALMEITTDGGTLGIPPRIRKVNQYNKEWWKLSSDGEVDDFCLQLQQVKREFRKKEHLLQPLADLPESTSQDLRKHLRELLEDRDHLTLLEETWDQGSTGESDCPQSVSSFMELLKTSNTSTSQKDAVHLLISALDTLPDDLPELLTSCSPETLRVLNQLVDGLKGDGQTKLPESLPQGEELRWVVELLCSTNQMLEDLSDQWDRPEFPPGVMLEVLSLVVRGLSLMQPRTDS</sequence>
<dbReference type="Proteomes" id="UP000503349">
    <property type="component" value="Chromosome 17"/>
</dbReference>
<keyword evidence="9" id="KW-0472">Membrane</keyword>
<dbReference type="GO" id="GO:0012501">
    <property type="term" value="P:programmed cell death"/>
    <property type="evidence" value="ECO:0007669"/>
    <property type="project" value="UniProtKB-KW"/>
</dbReference>
<feature type="domain" description="Gasdermin PUB" evidence="13">
    <location>
        <begin position="252"/>
        <end position="399"/>
    </location>
</feature>
<dbReference type="EMBL" id="CM015728">
    <property type="protein sequence ID" value="KAF3701666.1"/>
    <property type="molecule type" value="Genomic_DNA"/>
</dbReference>
<organism evidence="14 15">
    <name type="scientific">Channa argus</name>
    <name type="common">Northern snakehead</name>
    <name type="synonym">Ophicephalus argus</name>
    <dbReference type="NCBI Taxonomy" id="215402"/>
    <lineage>
        <taxon>Eukaryota</taxon>
        <taxon>Metazoa</taxon>
        <taxon>Chordata</taxon>
        <taxon>Craniata</taxon>
        <taxon>Vertebrata</taxon>
        <taxon>Euteleostomi</taxon>
        <taxon>Actinopterygii</taxon>
        <taxon>Neopterygii</taxon>
        <taxon>Teleostei</taxon>
        <taxon>Neoteleostei</taxon>
        <taxon>Acanthomorphata</taxon>
        <taxon>Anabantaria</taxon>
        <taxon>Anabantiformes</taxon>
        <taxon>Channoidei</taxon>
        <taxon>Channidae</taxon>
        <taxon>Channa</taxon>
    </lineage>
</organism>
<dbReference type="PANTHER" id="PTHR15207:SF3">
    <property type="entry name" value="DEAFNESS, AUTOSOMAL DOMINANT 5-RELATED"/>
    <property type="match status" value="1"/>
</dbReference>
<evidence type="ECO:0000256" key="2">
    <source>
        <dbReference type="ARBA" id="ARBA00004651"/>
    </source>
</evidence>
<dbReference type="GO" id="GO:0005737">
    <property type="term" value="C:cytoplasm"/>
    <property type="evidence" value="ECO:0007669"/>
    <property type="project" value="UniProtKB-SubCell"/>
</dbReference>
<comment type="similarity">
    <text evidence="3">Belongs to the gasdermin family.</text>
</comment>
<dbReference type="InterPro" id="IPR041263">
    <property type="entry name" value="Gasdermin_PUB"/>
</dbReference>
<comment type="subcellular location">
    <subcellularLocation>
        <location evidence="2">Cell membrane</location>
        <topology evidence="2">Multi-pass membrane protein</topology>
    </subcellularLocation>
    <subcellularLocation>
        <location evidence="1">Cytoplasm</location>
    </subcellularLocation>
</comment>
<dbReference type="Pfam" id="PF17708">
    <property type="entry name" value="Gasdermin_C"/>
    <property type="match status" value="1"/>
</dbReference>
<proteinExistence type="inferred from homology"/>
<dbReference type="GO" id="GO:0005886">
    <property type="term" value="C:plasma membrane"/>
    <property type="evidence" value="ECO:0007669"/>
    <property type="project" value="UniProtKB-SubCell"/>
</dbReference>
<evidence type="ECO:0000256" key="1">
    <source>
        <dbReference type="ARBA" id="ARBA00004496"/>
    </source>
</evidence>
<reference evidence="15" key="2">
    <citation type="submission" date="2019-02" db="EMBL/GenBank/DDBJ databases">
        <title>Opniocepnalus argus Var Kimnra genome.</title>
        <authorList>
            <person name="Zhou C."/>
            <person name="Xiao S."/>
        </authorList>
    </citation>
    <scope>NUCLEOTIDE SEQUENCE [LARGE SCALE GENOMIC DNA]</scope>
</reference>
<keyword evidence="5" id="KW-1003">Cell membrane</keyword>
<keyword evidence="6" id="KW-0963">Cytoplasm</keyword>
<evidence type="ECO:0000256" key="10">
    <source>
        <dbReference type="ARBA" id="ARBA00023139"/>
    </source>
</evidence>
<evidence type="ECO:0000313" key="15">
    <source>
        <dbReference type="Proteomes" id="UP000503349"/>
    </source>
</evidence>
<evidence type="ECO:0000256" key="6">
    <source>
        <dbReference type="ARBA" id="ARBA00022490"/>
    </source>
</evidence>
<dbReference type="InterPro" id="IPR042377">
    <property type="entry name" value="GSDME"/>
</dbReference>
<name>A0A6G1QHU5_CHAAH</name>
<dbReference type="Pfam" id="PF04598">
    <property type="entry name" value="Gasdermin"/>
    <property type="match status" value="1"/>
</dbReference>
<accession>A0A6G1QHU5</accession>
<evidence type="ECO:0000313" key="14">
    <source>
        <dbReference type="EMBL" id="KAF3701666.1"/>
    </source>
</evidence>
<evidence type="ECO:0000256" key="9">
    <source>
        <dbReference type="ARBA" id="ARBA00023136"/>
    </source>
</evidence>
<evidence type="ECO:0000256" key="3">
    <source>
        <dbReference type="ARBA" id="ARBA00009279"/>
    </source>
</evidence>
<keyword evidence="4" id="KW-1134">Transmembrane beta strand</keyword>